<dbReference type="GO" id="GO:0005829">
    <property type="term" value="C:cytosol"/>
    <property type="evidence" value="ECO:0007669"/>
    <property type="project" value="TreeGrafter"/>
</dbReference>
<dbReference type="EMBL" id="FNON01000016">
    <property type="protein sequence ID" value="SDZ43002.1"/>
    <property type="molecule type" value="Genomic_DNA"/>
</dbReference>
<accession>A0A1H3SYE0</accession>
<dbReference type="GO" id="GO:0006281">
    <property type="term" value="P:DNA repair"/>
    <property type="evidence" value="ECO:0007669"/>
    <property type="project" value="TreeGrafter"/>
</dbReference>
<proteinExistence type="predicted"/>
<dbReference type="Proteomes" id="UP000199515">
    <property type="component" value="Unassembled WGS sequence"/>
</dbReference>
<dbReference type="Gene3D" id="1.10.150.240">
    <property type="entry name" value="Putative phosphatase, domain 2"/>
    <property type="match status" value="1"/>
</dbReference>
<dbReference type="PANTHER" id="PTHR43434">
    <property type="entry name" value="PHOSPHOGLYCOLATE PHOSPHATASE"/>
    <property type="match status" value="1"/>
</dbReference>
<dbReference type="GO" id="GO:0008967">
    <property type="term" value="F:phosphoglycolate phosphatase activity"/>
    <property type="evidence" value="ECO:0007669"/>
    <property type="project" value="TreeGrafter"/>
</dbReference>
<organism evidence="1 2">
    <name type="scientific">Amycolatopsis xylanica</name>
    <dbReference type="NCBI Taxonomy" id="589385"/>
    <lineage>
        <taxon>Bacteria</taxon>
        <taxon>Bacillati</taxon>
        <taxon>Actinomycetota</taxon>
        <taxon>Actinomycetes</taxon>
        <taxon>Pseudonocardiales</taxon>
        <taxon>Pseudonocardiaceae</taxon>
        <taxon>Amycolatopsis</taxon>
    </lineage>
</organism>
<evidence type="ECO:0000313" key="2">
    <source>
        <dbReference type="Proteomes" id="UP000199515"/>
    </source>
</evidence>
<dbReference type="Gene3D" id="3.40.50.1000">
    <property type="entry name" value="HAD superfamily/HAD-like"/>
    <property type="match status" value="1"/>
</dbReference>
<keyword evidence="2" id="KW-1185">Reference proteome</keyword>
<dbReference type="STRING" id="589385.SAMN05421504_11671"/>
<dbReference type="InterPro" id="IPR023198">
    <property type="entry name" value="PGP-like_dom2"/>
</dbReference>
<dbReference type="SFLD" id="SFLDS00003">
    <property type="entry name" value="Haloacid_Dehalogenase"/>
    <property type="match status" value="1"/>
</dbReference>
<evidence type="ECO:0000313" key="1">
    <source>
        <dbReference type="EMBL" id="SDZ43002.1"/>
    </source>
</evidence>
<dbReference type="InterPro" id="IPR023214">
    <property type="entry name" value="HAD_sf"/>
</dbReference>
<dbReference type="PANTHER" id="PTHR43434:SF19">
    <property type="entry name" value="PHOSPHONOACETALDEHYDE HYDROLASE"/>
    <property type="match status" value="1"/>
</dbReference>
<reference evidence="1 2" key="1">
    <citation type="submission" date="2016-10" db="EMBL/GenBank/DDBJ databases">
        <authorList>
            <person name="de Groot N.N."/>
        </authorList>
    </citation>
    <scope>NUCLEOTIDE SEQUENCE [LARGE SCALE GENOMIC DNA]</scope>
    <source>
        <strain evidence="1 2">CPCC 202699</strain>
    </source>
</reference>
<gene>
    <name evidence="1" type="ORF">SAMN05421504_11671</name>
</gene>
<dbReference type="InterPro" id="IPR050155">
    <property type="entry name" value="HAD-like_hydrolase_sf"/>
</dbReference>
<name>A0A1H3SYE0_9PSEU</name>
<dbReference type="Pfam" id="PF12710">
    <property type="entry name" value="HAD"/>
    <property type="match status" value="1"/>
</dbReference>
<dbReference type="AlphaFoldDB" id="A0A1H3SYE0"/>
<dbReference type="SFLD" id="SFLDG01129">
    <property type="entry name" value="C1.5:_HAD__Beta-PGM__Phosphata"/>
    <property type="match status" value="1"/>
</dbReference>
<protein>
    <submittedName>
        <fullName evidence="1">Phosphoglycolate phosphatase, HAD superfamily</fullName>
    </submittedName>
</protein>
<dbReference type="SUPFAM" id="SSF56784">
    <property type="entry name" value="HAD-like"/>
    <property type="match status" value="1"/>
</dbReference>
<dbReference type="InterPro" id="IPR036412">
    <property type="entry name" value="HAD-like_sf"/>
</dbReference>
<sequence>MITPHRLVLWDIDQTLVDLSGVGAQWYRTALSAATGVELREQPYFAGQTERAITTDILTRHGIDVTEDTIAKMWASLIDISERALPTLTQLGRALPGAAAALSTVAGLGGIVQSLVTGNLPEISRHKLSAFGLHAHVDFEIGGYGSLSAHRPDLVPHAVAAASAKHGIEFAYSSVVVVGDTPNDVAAALDHGAVAVAVATGKYTADELRDAGAHTVLVDLADTNAVHSALLGTVV</sequence>